<dbReference type="InterPro" id="IPR009003">
    <property type="entry name" value="Peptidase_S1_PA"/>
</dbReference>
<dbReference type="SUPFAM" id="SSF50494">
    <property type="entry name" value="Trypsin-like serine proteases"/>
    <property type="match status" value="1"/>
</dbReference>
<sequence length="534" mass="53547">MSDTNGSETPKHDATDPAPTDAEQGAVPPRPQTPPTGAARPDEPAPRPAEDPATAPIARPDAQQTTEQPTTEQPRYGQFAQTAPTARAPQPGAGDEAPDQPTPYSGPYQYGQSGDGHTFYGAPVPPPRSHRKTRRFGTATLVGGMLLAAVVGAGSAIGANYFLTSGSTSQVSPQGAGESLVINNPENVTAVSAAAAKASPSVVTIEASSSGAGGSGSGIILDDAGHILTNTHVVTLGGETADPNLSVRTADGQVHQAQIVGTDPLSDLAVIKIDAANLTPAELGSSGELNVGDTAVAIGAPLGLSGTVTDGIVSTLNRTISIQSSAVPDTPAEGQEESEGGDQFNFQFPGQERQNGNAGSIHVNVIQTDAAINHGNSGGALVNVNGEIIGVNVAIASGGSGATSGEDSGSIGVGFAIPIDYAKRIAEDLIADGTASHGLLGVTVQAQPAGEGENASSFSVGAVVREVSEGSPAEDAGLRSGDIITGVDDRNVDDSLSLTAVIREYASGDDATIHYIRDGREATADVTVGESPGN</sequence>
<feature type="compositionally biased region" description="Basic and acidic residues" evidence="4">
    <location>
        <begin position="40"/>
        <end position="50"/>
    </location>
</feature>
<dbReference type="InterPro" id="IPR043504">
    <property type="entry name" value="Peptidase_S1_PA_chymotrypsin"/>
</dbReference>
<dbReference type="GO" id="GO:0006508">
    <property type="term" value="P:proteolysis"/>
    <property type="evidence" value="ECO:0007669"/>
    <property type="project" value="UniProtKB-KW"/>
</dbReference>
<feature type="region of interest" description="Disordered" evidence="4">
    <location>
        <begin position="1"/>
        <end position="132"/>
    </location>
</feature>
<dbReference type="RefSeq" id="WP_189349027.1">
    <property type="nucleotide sequence ID" value="NZ_BMXK01000004.1"/>
</dbReference>
<feature type="region of interest" description="Disordered" evidence="4">
    <location>
        <begin position="324"/>
        <end position="353"/>
    </location>
</feature>
<keyword evidence="8" id="KW-1185">Reference proteome</keyword>
<dbReference type="InterPro" id="IPR051201">
    <property type="entry name" value="Chloro_Bact_Ser_Proteases"/>
</dbReference>
<reference evidence="8" key="1">
    <citation type="journal article" date="2019" name="Int. J. Syst. Evol. Microbiol.">
        <title>The Global Catalogue of Microorganisms (GCM) 10K type strain sequencing project: providing services to taxonomists for standard genome sequencing and annotation.</title>
        <authorList>
            <consortium name="The Broad Institute Genomics Platform"/>
            <consortium name="The Broad Institute Genome Sequencing Center for Infectious Disease"/>
            <person name="Wu L."/>
            <person name="Ma J."/>
        </authorList>
    </citation>
    <scope>NUCLEOTIDE SEQUENCE [LARGE SCALE GENOMIC DNA]</scope>
    <source>
        <strain evidence="8">KCTC 19466</strain>
    </source>
</reference>
<dbReference type="Pfam" id="PF13180">
    <property type="entry name" value="PDZ_2"/>
    <property type="match status" value="1"/>
</dbReference>
<keyword evidence="5" id="KW-0472">Membrane</keyword>
<accession>A0ABQ3GEI3</accession>
<evidence type="ECO:0000256" key="1">
    <source>
        <dbReference type="ARBA" id="ARBA00010541"/>
    </source>
</evidence>
<feature type="compositionally biased region" description="Polar residues" evidence="4">
    <location>
        <begin position="344"/>
        <end position="353"/>
    </location>
</feature>
<name>A0ABQ3GEI3_9MICC</name>
<evidence type="ECO:0000313" key="7">
    <source>
        <dbReference type="EMBL" id="GHD03614.1"/>
    </source>
</evidence>
<dbReference type="PANTHER" id="PTHR43343">
    <property type="entry name" value="PEPTIDASE S12"/>
    <property type="match status" value="1"/>
</dbReference>
<dbReference type="Proteomes" id="UP000642819">
    <property type="component" value="Unassembled WGS sequence"/>
</dbReference>
<organism evidence="7 8">
    <name type="scientific">Zhihengliuella salsuginis</name>
    <dbReference type="NCBI Taxonomy" id="578222"/>
    <lineage>
        <taxon>Bacteria</taxon>
        <taxon>Bacillati</taxon>
        <taxon>Actinomycetota</taxon>
        <taxon>Actinomycetes</taxon>
        <taxon>Micrococcales</taxon>
        <taxon>Micrococcaceae</taxon>
        <taxon>Zhihengliuella</taxon>
    </lineage>
</organism>
<keyword evidence="2 7" id="KW-0645">Protease</keyword>
<gene>
    <name evidence="7" type="ORF">GCM10008096_09830</name>
</gene>
<evidence type="ECO:0000256" key="5">
    <source>
        <dbReference type="SAM" id="Phobius"/>
    </source>
</evidence>
<dbReference type="PANTHER" id="PTHR43343:SF3">
    <property type="entry name" value="PROTEASE DO-LIKE 8, CHLOROPLASTIC"/>
    <property type="match status" value="1"/>
</dbReference>
<feature type="compositionally biased region" description="Low complexity" evidence="4">
    <location>
        <begin position="63"/>
        <end position="94"/>
    </location>
</feature>
<dbReference type="InterPro" id="IPR001940">
    <property type="entry name" value="Peptidase_S1C"/>
</dbReference>
<evidence type="ECO:0000313" key="8">
    <source>
        <dbReference type="Proteomes" id="UP000642819"/>
    </source>
</evidence>
<keyword evidence="3" id="KW-0378">Hydrolase</keyword>
<dbReference type="Pfam" id="PF13365">
    <property type="entry name" value="Trypsin_2"/>
    <property type="match status" value="1"/>
</dbReference>
<dbReference type="SMART" id="SM00228">
    <property type="entry name" value="PDZ"/>
    <property type="match status" value="1"/>
</dbReference>
<feature type="transmembrane region" description="Helical" evidence="5">
    <location>
        <begin position="136"/>
        <end position="163"/>
    </location>
</feature>
<dbReference type="InterPro" id="IPR036034">
    <property type="entry name" value="PDZ_sf"/>
</dbReference>
<keyword evidence="5" id="KW-1133">Transmembrane helix</keyword>
<dbReference type="Gene3D" id="2.40.10.10">
    <property type="entry name" value="Trypsin-like serine proteases"/>
    <property type="match status" value="2"/>
</dbReference>
<dbReference type="PRINTS" id="PR00834">
    <property type="entry name" value="PROTEASES2C"/>
</dbReference>
<dbReference type="PROSITE" id="PS50106">
    <property type="entry name" value="PDZ"/>
    <property type="match status" value="1"/>
</dbReference>
<feature type="domain" description="PDZ" evidence="6">
    <location>
        <begin position="429"/>
        <end position="519"/>
    </location>
</feature>
<dbReference type="SUPFAM" id="SSF50156">
    <property type="entry name" value="PDZ domain-like"/>
    <property type="match status" value="1"/>
</dbReference>
<evidence type="ECO:0000259" key="6">
    <source>
        <dbReference type="PROSITE" id="PS50106"/>
    </source>
</evidence>
<dbReference type="EMBL" id="BMXK01000004">
    <property type="protein sequence ID" value="GHD03614.1"/>
    <property type="molecule type" value="Genomic_DNA"/>
</dbReference>
<dbReference type="InterPro" id="IPR001478">
    <property type="entry name" value="PDZ"/>
</dbReference>
<protein>
    <submittedName>
        <fullName evidence="7">Protease</fullName>
    </submittedName>
</protein>
<dbReference type="GO" id="GO:0008233">
    <property type="term" value="F:peptidase activity"/>
    <property type="evidence" value="ECO:0007669"/>
    <property type="project" value="UniProtKB-KW"/>
</dbReference>
<evidence type="ECO:0000256" key="2">
    <source>
        <dbReference type="ARBA" id="ARBA00022670"/>
    </source>
</evidence>
<comment type="caution">
    <text evidence="7">The sequence shown here is derived from an EMBL/GenBank/DDBJ whole genome shotgun (WGS) entry which is preliminary data.</text>
</comment>
<evidence type="ECO:0000256" key="3">
    <source>
        <dbReference type="ARBA" id="ARBA00022801"/>
    </source>
</evidence>
<evidence type="ECO:0000256" key="4">
    <source>
        <dbReference type="SAM" id="MobiDB-lite"/>
    </source>
</evidence>
<proteinExistence type="inferred from homology"/>
<comment type="similarity">
    <text evidence="1">Belongs to the peptidase S1C family.</text>
</comment>
<keyword evidence="5" id="KW-0812">Transmembrane</keyword>
<dbReference type="Gene3D" id="2.30.42.10">
    <property type="match status" value="1"/>
</dbReference>